<reference evidence="10" key="1">
    <citation type="journal article" date="2019" name="Int. J. Syst. Evol. Microbiol.">
        <title>The Global Catalogue of Microorganisms (GCM) 10K type strain sequencing project: providing services to taxonomists for standard genome sequencing and annotation.</title>
        <authorList>
            <consortium name="The Broad Institute Genomics Platform"/>
            <consortium name="The Broad Institute Genome Sequencing Center for Infectious Disease"/>
            <person name="Wu L."/>
            <person name="Ma J."/>
        </authorList>
    </citation>
    <scope>NUCLEOTIDE SEQUENCE [LARGE SCALE GENOMIC DNA]</scope>
    <source>
        <strain evidence="10">CCUG 62215</strain>
    </source>
</reference>
<dbReference type="Proteomes" id="UP001597013">
    <property type="component" value="Unassembled WGS sequence"/>
</dbReference>
<accession>A0ABW3NAD1</accession>
<dbReference type="PANTHER" id="PTHR35093:SF8">
    <property type="entry name" value="OUTER MEMBRANE PROTEIN NMB0088-RELATED"/>
    <property type="match status" value="1"/>
</dbReference>
<evidence type="ECO:0000256" key="5">
    <source>
        <dbReference type="ARBA" id="ARBA00022729"/>
    </source>
</evidence>
<keyword evidence="4" id="KW-0812">Transmembrane</keyword>
<sequence>MKKILITFMAIFAMVNLYAQNVTDAVRIANDEISGTARFKAMGEAFGALGGDLSAVNINPASSSVFNSSKASFTAGFSGNSNTTSYFGNALDSDENQVNFSQGGGVFVYESNSPNSKWNKFALGVAYDRTGNFDENFTARGISPNTSIAEYFLDFAQGLRLDEISALPGESLNEAYSDIGSVFGYANQQAFLGYESFIIEPLNDTDDNTQYESNIIGGNYNQTYTLQSTGYNGKMAFNFSGEYDNRLNVGFNINAHFLNYERITVFDESNSNAGSTVTAVGFDNTLRTTGAGVSFQFGGIYKLTNEFRVGFTYDTPTWYRITDETTQYLQTTVDGFNEPIIINPNVINIFPEYRLRTPGKITGSLAYVFSDKGLFSFDYSRKDFSQTTFKPSGDPFFAFQNNEISNLLGVSNTYRIGGEYRYNKLSFRVGYRFQESPYKNENIMGDLTGYSLGLGYKVGSFSVDAAFSQSQREQSNLLYSEAPSFTSAQVDSKFTDFVVTFTFGI</sequence>
<dbReference type="Pfam" id="PF03349">
    <property type="entry name" value="Toluene_X"/>
    <property type="match status" value="1"/>
</dbReference>
<evidence type="ECO:0000256" key="1">
    <source>
        <dbReference type="ARBA" id="ARBA00004571"/>
    </source>
</evidence>
<evidence type="ECO:0000256" key="7">
    <source>
        <dbReference type="ARBA" id="ARBA00023237"/>
    </source>
</evidence>
<comment type="similarity">
    <text evidence="2">Belongs to the OmpP1/FadL family.</text>
</comment>
<keyword evidence="7" id="KW-0998">Cell outer membrane</keyword>
<dbReference type="SUPFAM" id="SSF56935">
    <property type="entry name" value="Porins"/>
    <property type="match status" value="1"/>
</dbReference>
<organism evidence="9 10">
    <name type="scientific">Winogradskyella litorisediminis</name>
    <dbReference type="NCBI Taxonomy" id="1156618"/>
    <lineage>
        <taxon>Bacteria</taxon>
        <taxon>Pseudomonadati</taxon>
        <taxon>Bacteroidota</taxon>
        <taxon>Flavobacteriia</taxon>
        <taxon>Flavobacteriales</taxon>
        <taxon>Flavobacteriaceae</taxon>
        <taxon>Winogradskyella</taxon>
    </lineage>
</organism>
<evidence type="ECO:0000256" key="2">
    <source>
        <dbReference type="ARBA" id="ARBA00008163"/>
    </source>
</evidence>
<comment type="subcellular location">
    <subcellularLocation>
        <location evidence="1">Cell outer membrane</location>
        <topology evidence="1">Multi-pass membrane protein</topology>
    </subcellularLocation>
</comment>
<gene>
    <name evidence="9" type="ORF">ACFQ1Q_09940</name>
</gene>
<comment type="caution">
    <text evidence="9">The sequence shown here is derived from an EMBL/GenBank/DDBJ whole genome shotgun (WGS) entry which is preliminary data.</text>
</comment>
<dbReference type="RefSeq" id="WP_386130691.1">
    <property type="nucleotide sequence ID" value="NZ_JBHTJL010000011.1"/>
</dbReference>
<keyword evidence="10" id="KW-1185">Reference proteome</keyword>
<name>A0ABW3NAD1_9FLAO</name>
<evidence type="ECO:0000256" key="8">
    <source>
        <dbReference type="SAM" id="SignalP"/>
    </source>
</evidence>
<protein>
    <submittedName>
        <fullName evidence="9">OmpP1/FadL family transporter</fullName>
    </submittedName>
</protein>
<dbReference type="EMBL" id="JBHTJL010000011">
    <property type="protein sequence ID" value="MFD1063565.1"/>
    <property type="molecule type" value="Genomic_DNA"/>
</dbReference>
<evidence type="ECO:0000313" key="9">
    <source>
        <dbReference type="EMBL" id="MFD1063565.1"/>
    </source>
</evidence>
<dbReference type="InterPro" id="IPR005017">
    <property type="entry name" value="OMPP1/FadL/TodX"/>
</dbReference>
<dbReference type="PANTHER" id="PTHR35093">
    <property type="entry name" value="OUTER MEMBRANE PROTEIN NMB0088-RELATED"/>
    <property type="match status" value="1"/>
</dbReference>
<proteinExistence type="inferred from homology"/>
<keyword evidence="5 8" id="KW-0732">Signal</keyword>
<feature type="chain" id="PRO_5046047123" evidence="8">
    <location>
        <begin position="20"/>
        <end position="505"/>
    </location>
</feature>
<evidence type="ECO:0000256" key="3">
    <source>
        <dbReference type="ARBA" id="ARBA00022452"/>
    </source>
</evidence>
<evidence type="ECO:0000313" key="10">
    <source>
        <dbReference type="Proteomes" id="UP001597013"/>
    </source>
</evidence>
<keyword evidence="3" id="KW-1134">Transmembrane beta strand</keyword>
<dbReference type="Gene3D" id="2.40.160.60">
    <property type="entry name" value="Outer membrane protein transport protein (OMPP1/FadL/TodX)"/>
    <property type="match status" value="1"/>
</dbReference>
<evidence type="ECO:0000256" key="6">
    <source>
        <dbReference type="ARBA" id="ARBA00023136"/>
    </source>
</evidence>
<keyword evidence="6" id="KW-0472">Membrane</keyword>
<evidence type="ECO:0000256" key="4">
    <source>
        <dbReference type="ARBA" id="ARBA00022692"/>
    </source>
</evidence>
<feature type="signal peptide" evidence="8">
    <location>
        <begin position="1"/>
        <end position="19"/>
    </location>
</feature>